<protein>
    <recommendedName>
        <fullName evidence="9">Beta-xylanase</fullName>
        <ecNumber evidence="9">3.2.1.8</ecNumber>
    </recommendedName>
</protein>
<evidence type="ECO:0000256" key="7">
    <source>
        <dbReference type="ARBA" id="ARBA00023295"/>
    </source>
</evidence>
<dbReference type="PROSITE" id="PS51760">
    <property type="entry name" value="GH10_2"/>
    <property type="match status" value="1"/>
</dbReference>
<evidence type="ECO:0000256" key="5">
    <source>
        <dbReference type="ARBA" id="ARBA00022801"/>
    </source>
</evidence>
<reference evidence="12 13" key="1">
    <citation type="journal article" date="2016" name="Nat. Commun.">
        <title>Thousands of microbial genomes shed light on interconnected biogeochemical processes in an aquifer system.</title>
        <authorList>
            <person name="Anantharaman K."/>
            <person name="Brown C.T."/>
            <person name="Hug L.A."/>
            <person name="Sharon I."/>
            <person name="Castelle C.J."/>
            <person name="Probst A.J."/>
            <person name="Thomas B.C."/>
            <person name="Singh A."/>
            <person name="Wilkins M.J."/>
            <person name="Karaoz U."/>
            <person name="Brodie E.L."/>
            <person name="Williams K.H."/>
            <person name="Hubbard S.S."/>
            <person name="Banfield J.F."/>
        </authorList>
    </citation>
    <scope>NUCLEOTIDE SEQUENCE [LARGE SCALE GENOMIC DNA]</scope>
</reference>
<comment type="catalytic activity">
    <reaction evidence="1 9">
        <text>Endohydrolysis of (1-&gt;4)-beta-D-xylosidic linkages in xylans.</text>
        <dbReference type="EC" id="3.2.1.8"/>
    </reaction>
</comment>
<keyword evidence="5 9" id="KW-0378">Hydrolase</keyword>
<evidence type="ECO:0000256" key="3">
    <source>
        <dbReference type="ARBA" id="ARBA00022651"/>
    </source>
</evidence>
<evidence type="ECO:0000313" key="13">
    <source>
        <dbReference type="Proteomes" id="UP000176774"/>
    </source>
</evidence>
<accession>A0A1G2IE08</accession>
<dbReference type="Gene3D" id="3.20.20.80">
    <property type="entry name" value="Glycosidases"/>
    <property type="match status" value="1"/>
</dbReference>
<sequence>MENISYPKLTILILKTLFFTLVLVIALVMYGFIQYSNRGIDFIVQDKYWQSFPGATVTNNGIHFQPLNRVIVHQDGSIGQPNPPVNMNGQYLSVKGDFKITAVVSQIDKQASFRLYASPPIVYDQWRHESPSIEFIVDAVNNLTAIRIWNGNSSSSMDIRTYETLLSSTTTIALEHVQDRINIFVNNQVLGNMPDHRIFDNGTIWFGTDGVAGSNGWTLAALNVKALGTGSVNIIPAPSMIVDQNNAGSLHNLANASPRKIKIGTAVNAGVLFIDQQYRNLALGQFSMLTPENSMKPEFIHPESNVYDFSEADQLVDSALKNNITVHGHALIYDKSSPKWMAKSPKEERQEIMVDHIESVVSHFKDKVAEWDVINEPFSKKNALYKDGNTGLEPNIWFEAMGEEYIDLAFRAARQADPNAKLYLNDYGVENDGQHWDALLGLVKRLKERGVPIDGIGFEAHVYSDGDYINAKELKKHMEVLAKLGLLTRISEIDVTGDDAKEQINQYVTALDICLLAPNCTSYTTWGITDRYGSTTRSDRYPLVYGTSLLWDKDMKAKPAYHALQERLQQP</sequence>
<dbReference type="GO" id="GO:0031176">
    <property type="term" value="F:endo-1,4-beta-xylanase activity"/>
    <property type="evidence" value="ECO:0007669"/>
    <property type="project" value="UniProtKB-EC"/>
</dbReference>
<dbReference type="PANTHER" id="PTHR31490:SF88">
    <property type="entry name" value="BETA-XYLANASE"/>
    <property type="match status" value="1"/>
</dbReference>
<evidence type="ECO:0000256" key="1">
    <source>
        <dbReference type="ARBA" id="ARBA00000681"/>
    </source>
</evidence>
<dbReference type="SMART" id="SM00633">
    <property type="entry name" value="Glyco_10"/>
    <property type="match status" value="1"/>
</dbReference>
<gene>
    <name evidence="12" type="ORF">A2908_00105</name>
</gene>
<keyword evidence="6 9" id="KW-0119">Carbohydrate metabolism</keyword>
<organism evidence="12 13">
    <name type="scientific">Candidatus Staskawiczbacteria bacterium RIFCSPLOWO2_01_FULL_38_12b</name>
    <dbReference type="NCBI Taxonomy" id="1802214"/>
    <lineage>
        <taxon>Bacteria</taxon>
        <taxon>Candidatus Staskawicziibacteriota</taxon>
    </lineage>
</organism>
<keyword evidence="4" id="KW-0732">Signal</keyword>
<dbReference type="InterPro" id="IPR017853">
    <property type="entry name" value="GH"/>
</dbReference>
<keyword evidence="7 9" id="KW-0326">Glycosidase</keyword>
<name>A0A1G2IE08_9BACT</name>
<keyword evidence="10" id="KW-0472">Membrane</keyword>
<keyword evidence="3" id="KW-0858">Xylan degradation</keyword>
<dbReference type="Pfam" id="PF00331">
    <property type="entry name" value="Glyco_hydro_10"/>
    <property type="match status" value="1"/>
</dbReference>
<comment type="similarity">
    <text evidence="2 9">Belongs to the glycosyl hydrolase 10 (cellulase F) family.</text>
</comment>
<dbReference type="Proteomes" id="UP000176774">
    <property type="component" value="Unassembled WGS sequence"/>
</dbReference>
<keyword evidence="8 9" id="KW-0624">Polysaccharide degradation</keyword>
<evidence type="ECO:0000256" key="10">
    <source>
        <dbReference type="SAM" id="Phobius"/>
    </source>
</evidence>
<evidence type="ECO:0000256" key="6">
    <source>
        <dbReference type="ARBA" id="ARBA00023277"/>
    </source>
</evidence>
<evidence type="ECO:0000256" key="8">
    <source>
        <dbReference type="ARBA" id="ARBA00023326"/>
    </source>
</evidence>
<evidence type="ECO:0000256" key="2">
    <source>
        <dbReference type="ARBA" id="ARBA00007495"/>
    </source>
</evidence>
<keyword evidence="10" id="KW-0812">Transmembrane</keyword>
<dbReference type="PRINTS" id="PR00134">
    <property type="entry name" value="GLHYDRLASE10"/>
</dbReference>
<feature type="transmembrane region" description="Helical" evidence="10">
    <location>
        <begin position="12"/>
        <end position="33"/>
    </location>
</feature>
<dbReference type="PANTHER" id="PTHR31490">
    <property type="entry name" value="GLYCOSYL HYDROLASE"/>
    <property type="match status" value="1"/>
</dbReference>
<dbReference type="InterPro" id="IPR044846">
    <property type="entry name" value="GH10"/>
</dbReference>
<evidence type="ECO:0000259" key="11">
    <source>
        <dbReference type="PROSITE" id="PS51760"/>
    </source>
</evidence>
<dbReference type="EMBL" id="MHPA01000018">
    <property type="protein sequence ID" value="OGZ72976.1"/>
    <property type="molecule type" value="Genomic_DNA"/>
</dbReference>
<feature type="domain" description="GH10" evidence="11">
    <location>
        <begin position="247"/>
        <end position="567"/>
    </location>
</feature>
<dbReference type="AlphaFoldDB" id="A0A1G2IE08"/>
<keyword evidence="10" id="KW-1133">Transmembrane helix</keyword>
<comment type="caution">
    <text evidence="12">The sequence shown here is derived from an EMBL/GenBank/DDBJ whole genome shotgun (WGS) entry which is preliminary data.</text>
</comment>
<dbReference type="STRING" id="1802214.A2908_00105"/>
<dbReference type="GO" id="GO:0045493">
    <property type="term" value="P:xylan catabolic process"/>
    <property type="evidence" value="ECO:0007669"/>
    <property type="project" value="UniProtKB-KW"/>
</dbReference>
<proteinExistence type="inferred from homology"/>
<evidence type="ECO:0000313" key="12">
    <source>
        <dbReference type="EMBL" id="OGZ72976.1"/>
    </source>
</evidence>
<dbReference type="SUPFAM" id="SSF51445">
    <property type="entry name" value="(Trans)glycosidases"/>
    <property type="match status" value="1"/>
</dbReference>
<dbReference type="InterPro" id="IPR001000">
    <property type="entry name" value="GH10_dom"/>
</dbReference>
<dbReference type="EC" id="3.2.1.8" evidence="9"/>
<evidence type="ECO:0000256" key="4">
    <source>
        <dbReference type="ARBA" id="ARBA00022729"/>
    </source>
</evidence>
<evidence type="ECO:0000256" key="9">
    <source>
        <dbReference type="RuleBase" id="RU361174"/>
    </source>
</evidence>